<sequence>MIRFENVSKVYARGARPALDTVSVDVARGEFVFLVGASGSGKSTFLRLALREERPTRGKIYVAGRDLSRLSGWKVPSLRRSIGMVFQDFRLLPNKTVYENVAFALEVIGKPRHAIKTTVPEVLEMVGLDGKEKRRPHELSGGEQQRVAIARAFVNRPPILLADEPTGNLDPTTSLGIMRLLERINRTGTTVVMATHDDEIVNEMRKRVVELSAGHVVRDEAAGVYGERERILPDTAASPVLDAPGQGERQVHRVEVTPETGDLEAEAAAEAAAARASATGSRVQRQGALRRADRRAAATGMTPVVARTAEPAAAEPVPAEPAAAEPAATRPLPAEPAAPAPAATERTPEPAPFSYTVPVPYAATRPVDPSARRPPSDADDVVQQVLRERAVRAGQEG</sequence>
<proteinExistence type="inferred from homology"/>
<protein>
    <recommendedName>
        <fullName evidence="2 11">Cell division ATP-binding protein FtsE</fullName>
    </recommendedName>
</protein>
<evidence type="ECO:0000256" key="5">
    <source>
        <dbReference type="ARBA" id="ARBA00022741"/>
    </source>
</evidence>
<dbReference type="PROSITE" id="PS00211">
    <property type="entry name" value="ABC_TRANSPORTER_1"/>
    <property type="match status" value="1"/>
</dbReference>
<accession>A0A4P6F7X6</accession>
<evidence type="ECO:0000256" key="3">
    <source>
        <dbReference type="ARBA" id="ARBA00022475"/>
    </source>
</evidence>
<dbReference type="InterPro" id="IPR003439">
    <property type="entry name" value="ABC_transporter-like_ATP-bd"/>
</dbReference>
<reference evidence="14 15" key="1">
    <citation type="submission" date="2019-01" db="EMBL/GenBank/DDBJ databases">
        <title>Genome sequencing of strain FW10M-9.</title>
        <authorList>
            <person name="Heo J."/>
            <person name="Kim S.-J."/>
            <person name="Kim J.-S."/>
            <person name="Hong S.-B."/>
            <person name="Kwon S.-W."/>
        </authorList>
    </citation>
    <scope>NUCLEOTIDE SEQUENCE [LARGE SCALE GENOMIC DNA]</scope>
    <source>
        <strain evidence="14 15">FW10M-9</strain>
    </source>
</reference>
<evidence type="ECO:0000256" key="4">
    <source>
        <dbReference type="ARBA" id="ARBA00022618"/>
    </source>
</evidence>
<dbReference type="Proteomes" id="UP000292118">
    <property type="component" value="Chromosome"/>
</dbReference>
<dbReference type="GO" id="GO:0022857">
    <property type="term" value="F:transmembrane transporter activity"/>
    <property type="evidence" value="ECO:0007669"/>
    <property type="project" value="TreeGrafter"/>
</dbReference>
<comment type="subcellular location">
    <subcellularLocation>
        <location evidence="11">Cell membrane</location>
        <topology evidence="11">Peripheral membrane protein</topology>
        <orientation evidence="11">Cytoplasmic side</orientation>
    </subcellularLocation>
</comment>
<comment type="similarity">
    <text evidence="1 11">Belongs to the ABC transporter superfamily.</text>
</comment>
<evidence type="ECO:0000256" key="12">
    <source>
        <dbReference type="SAM" id="MobiDB-lite"/>
    </source>
</evidence>
<keyword evidence="7 11" id="KW-0472">Membrane</keyword>
<dbReference type="InterPro" id="IPR017871">
    <property type="entry name" value="ABC_transporter-like_CS"/>
</dbReference>
<dbReference type="Pfam" id="PF00005">
    <property type="entry name" value="ABC_tran"/>
    <property type="match status" value="1"/>
</dbReference>
<dbReference type="InterPro" id="IPR015854">
    <property type="entry name" value="ABC_transpr_LolD-like"/>
</dbReference>
<evidence type="ECO:0000256" key="7">
    <source>
        <dbReference type="ARBA" id="ARBA00023136"/>
    </source>
</evidence>
<evidence type="ECO:0000256" key="6">
    <source>
        <dbReference type="ARBA" id="ARBA00022840"/>
    </source>
</evidence>
<gene>
    <name evidence="11 14" type="primary">ftsE</name>
    <name evidence="14" type="ORF">ET471_10445</name>
</gene>
<evidence type="ECO:0000256" key="10">
    <source>
        <dbReference type="ARBA" id="ARBA00063837"/>
    </source>
</evidence>
<feature type="region of interest" description="Disordered" evidence="12">
    <location>
        <begin position="273"/>
        <end position="381"/>
    </location>
</feature>
<dbReference type="PROSITE" id="PS50893">
    <property type="entry name" value="ABC_TRANSPORTER_2"/>
    <property type="match status" value="1"/>
</dbReference>
<feature type="compositionally biased region" description="Low complexity" evidence="12">
    <location>
        <begin position="302"/>
        <end position="332"/>
    </location>
</feature>
<evidence type="ECO:0000313" key="15">
    <source>
        <dbReference type="Proteomes" id="UP000292118"/>
    </source>
</evidence>
<dbReference type="Gene3D" id="3.40.50.300">
    <property type="entry name" value="P-loop containing nucleotide triphosphate hydrolases"/>
    <property type="match status" value="1"/>
</dbReference>
<keyword evidence="4 11" id="KW-0132">Cell division</keyword>
<keyword evidence="3 11" id="KW-1003">Cell membrane</keyword>
<dbReference type="FunFam" id="3.40.50.300:FF:000056">
    <property type="entry name" value="Cell division ATP-binding protein FtsE"/>
    <property type="match status" value="1"/>
</dbReference>
<comment type="function">
    <text evidence="9">Part of the ABC transporter FtsEX involved in cellular division. Has ATPase activity.</text>
</comment>
<evidence type="ECO:0000256" key="2">
    <source>
        <dbReference type="ARBA" id="ARBA00020019"/>
    </source>
</evidence>
<evidence type="ECO:0000256" key="1">
    <source>
        <dbReference type="ARBA" id="ARBA00005417"/>
    </source>
</evidence>
<keyword evidence="6 11" id="KW-0067">ATP-binding</keyword>
<dbReference type="InterPro" id="IPR003593">
    <property type="entry name" value="AAA+_ATPase"/>
</dbReference>
<dbReference type="SUPFAM" id="SSF52540">
    <property type="entry name" value="P-loop containing nucleoside triphosphate hydrolases"/>
    <property type="match status" value="1"/>
</dbReference>
<dbReference type="KEGG" id="xya:ET471_10445"/>
<dbReference type="GO" id="GO:0016887">
    <property type="term" value="F:ATP hydrolysis activity"/>
    <property type="evidence" value="ECO:0007669"/>
    <property type="project" value="InterPro"/>
</dbReference>
<dbReference type="InterPro" id="IPR027417">
    <property type="entry name" value="P-loop_NTPase"/>
</dbReference>
<keyword evidence="5 11" id="KW-0547">Nucleotide-binding</keyword>
<dbReference type="SMART" id="SM00382">
    <property type="entry name" value="AAA"/>
    <property type="match status" value="1"/>
</dbReference>
<dbReference type="NCBIfam" id="TIGR02673">
    <property type="entry name" value="FtsE"/>
    <property type="match status" value="1"/>
</dbReference>
<evidence type="ECO:0000259" key="13">
    <source>
        <dbReference type="PROSITE" id="PS50893"/>
    </source>
</evidence>
<dbReference type="GO" id="GO:0005886">
    <property type="term" value="C:plasma membrane"/>
    <property type="evidence" value="ECO:0007669"/>
    <property type="project" value="UniProtKB-SubCell"/>
</dbReference>
<keyword evidence="8 11" id="KW-0131">Cell cycle</keyword>
<evidence type="ECO:0000256" key="9">
    <source>
        <dbReference type="ARBA" id="ARBA00054718"/>
    </source>
</evidence>
<evidence type="ECO:0000256" key="8">
    <source>
        <dbReference type="ARBA" id="ARBA00023306"/>
    </source>
</evidence>
<dbReference type="RefSeq" id="WP_129188130.1">
    <property type="nucleotide sequence ID" value="NZ_CP035493.1"/>
</dbReference>
<name>A0A4P6F7X6_9MICO</name>
<evidence type="ECO:0000256" key="11">
    <source>
        <dbReference type="RuleBase" id="RU365094"/>
    </source>
</evidence>
<comment type="subunit">
    <text evidence="10 11">Homodimer. Forms a membrane-associated complex with FtsX.</text>
</comment>
<evidence type="ECO:0000313" key="14">
    <source>
        <dbReference type="EMBL" id="QAY70399.1"/>
    </source>
</evidence>
<dbReference type="GO" id="GO:0005524">
    <property type="term" value="F:ATP binding"/>
    <property type="evidence" value="ECO:0007669"/>
    <property type="project" value="UniProtKB-UniRule"/>
</dbReference>
<feature type="domain" description="ABC transporter" evidence="13">
    <location>
        <begin position="2"/>
        <end position="238"/>
    </location>
</feature>
<dbReference type="EMBL" id="CP035493">
    <property type="protein sequence ID" value="QAY70399.1"/>
    <property type="molecule type" value="Genomic_DNA"/>
</dbReference>
<organism evidence="14 15">
    <name type="scientific">Xylanimonas protaetiae</name>
    <dbReference type="NCBI Taxonomy" id="2509457"/>
    <lineage>
        <taxon>Bacteria</taxon>
        <taxon>Bacillati</taxon>
        <taxon>Actinomycetota</taxon>
        <taxon>Actinomycetes</taxon>
        <taxon>Micrococcales</taxon>
        <taxon>Promicromonosporaceae</taxon>
        <taxon>Xylanimonas</taxon>
    </lineage>
</organism>
<dbReference type="AlphaFoldDB" id="A0A4P6F7X6"/>
<dbReference type="OrthoDB" id="9802264at2"/>
<dbReference type="GO" id="GO:0051301">
    <property type="term" value="P:cell division"/>
    <property type="evidence" value="ECO:0007669"/>
    <property type="project" value="UniProtKB-UniRule"/>
</dbReference>
<dbReference type="InterPro" id="IPR005286">
    <property type="entry name" value="Cell_div_FtsE"/>
</dbReference>
<keyword evidence="15" id="KW-1185">Reference proteome</keyword>
<dbReference type="PANTHER" id="PTHR24220">
    <property type="entry name" value="IMPORT ATP-BINDING PROTEIN"/>
    <property type="match status" value="1"/>
</dbReference>
<dbReference type="PANTHER" id="PTHR24220:SF470">
    <property type="entry name" value="CELL DIVISION ATP-BINDING PROTEIN FTSE"/>
    <property type="match status" value="1"/>
</dbReference>